<dbReference type="PANTHER" id="PTHR30055">
    <property type="entry name" value="HTH-TYPE TRANSCRIPTIONAL REGULATOR RUTR"/>
    <property type="match status" value="1"/>
</dbReference>
<sequence length="208" mass="23429">MSADIQSFKTYPNARQSQQEQLRKNIVNAACSVLIEEGIEALTVRNIAHKLECSTKIVYSLFGSKEKLVNEMFVEGCRILTETISRIVPGDDPKEYLLGIGEAYWGFSNDNSSYFRFMFGGGLQGFKPDENSIKETAFALSQVTEALRRYSAEGKVEAIDPLITAQMLWSSLHGVLHLAISGHFTDETRVKKLYDNNLKHMIQSLLLR</sequence>
<evidence type="ECO:0000256" key="1">
    <source>
        <dbReference type="ARBA" id="ARBA00023015"/>
    </source>
</evidence>
<dbReference type="EMBL" id="JBHSOW010000043">
    <property type="protein sequence ID" value="MFC5650047.1"/>
    <property type="molecule type" value="Genomic_DNA"/>
</dbReference>
<dbReference type="PANTHER" id="PTHR30055:SF234">
    <property type="entry name" value="HTH-TYPE TRANSCRIPTIONAL REGULATOR BETI"/>
    <property type="match status" value="1"/>
</dbReference>
<dbReference type="RefSeq" id="WP_379188597.1">
    <property type="nucleotide sequence ID" value="NZ_JBHSOW010000043.1"/>
</dbReference>
<dbReference type="PROSITE" id="PS50977">
    <property type="entry name" value="HTH_TETR_2"/>
    <property type="match status" value="1"/>
</dbReference>
<dbReference type="Pfam" id="PF00440">
    <property type="entry name" value="TetR_N"/>
    <property type="match status" value="1"/>
</dbReference>
<keyword evidence="7" id="KW-1185">Reference proteome</keyword>
<feature type="DNA-binding region" description="H-T-H motif" evidence="4">
    <location>
        <begin position="43"/>
        <end position="62"/>
    </location>
</feature>
<dbReference type="Gene3D" id="1.10.357.10">
    <property type="entry name" value="Tetracycline Repressor, domain 2"/>
    <property type="match status" value="1"/>
</dbReference>
<dbReference type="Pfam" id="PF13305">
    <property type="entry name" value="TetR_C_33"/>
    <property type="match status" value="1"/>
</dbReference>
<dbReference type="SUPFAM" id="SSF46689">
    <property type="entry name" value="Homeodomain-like"/>
    <property type="match status" value="1"/>
</dbReference>
<keyword evidence="2 4" id="KW-0238">DNA-binding</keyword>
<dbReference type="Proteomes" id="UP001596047">
    <property type="component" value="Unassembled WGS sequence"/>
</dbReference>
<gene>
    <name evidence="6" type="ORF">ACFPYJ_13135</name>
</gene>
<evidence type="ECO:0000259" key="5">
    <source>
        <dbReference type="PROSITE" id="PS50977"/>
    </source>
</evidence>
<dbReference type="InterPro" id="IPR009057">
    <property type="entry name" value="Homeodomain-like_sf"/>
</dbReference>
<comment type="caution">
    <text evidence="6">The sequence shown here is derived from an EMBL/GenBank/DDBJ whole genome shotgun (WGS) entry which is preliminary data.</text>
</comment>
<reference evidence="7" key="1">
    <citation type="journal article" date="2019" name="Int. J. Syst. Evol. Microbiol.">
        <title>The Global Catalogue of Microorganisms (GCM) 10K type strain sequencing project: providing services to taxonomists for standard genome sequencing and annotation.</title>
        <authorList>
            <consortium name="The Broad Institute Genomics Platform"/>
            <consortium name="The Broad Institute Genome Sequencing Center for Infectious Disease"/>
            <person name="Wu L."/>
            <person name="Ma J."/>
        </authorList>
    </citation>
    <scope>NUCLEOTIDE SEQUENCE [LARGE SCALE GENOMIC DNA]</scope>
    <source>
        <strain evidence="7">CGMCC 1.3240</strain>
    </source>
</reference>
<evidence type="ECO:0000313" key="6">
    <source>
        <dbReference type="EMBL" id="MFC5650047.1"/>
    </source>
</evidence>
<evidence type="ECO:0000256" key="4">
    <source>
        <dbReference type="PROSITE-ProRule" id="PRU00335"/>
    </source>
</evidence>
<feature type="domain" description="HTH tetR-type" evidence="5">
    <location>
        <begin position="20"/>
        <end position="80"/>
    </location>
</feature>
<evidence type="ECO:0000313" key="7">
    <source>
        <dbReference type="Proteomes" id="UP001596047"/>
    </source>
</evidence>
<organism evidence="6 7">
    <name type="scientific">Paenibacillus solisilvae</name>
    <dbReference type="NCBI Taxonomy" id="2486751"/>
    <lineage>
        <taxon>Bacteria</taxon>
        <taxon>Bacillati</taxon>
        <taxon>Bacillota</taxon>
        <taxon>Bacilli</taxon>
        <taxon>Bacillales</taxon>
        <taxon>Paenibacillaceae</taxon>
        <taxon>Paenibacillus</taxon>
    </lineage>
</organism>
<name>A0ABW0VW31_9BACL</name>
<dbReference type="InterPro" id="IPR025996">
    <property type="entry name" value="MT1864/Rv1816-like_C"/>
</dbReference>
<dbReference type="SUPFAM" id="SSF48498">
    <property type="entry name" value="Tetracyclin repressor-like, C-terminal domain"/>
    <property type="match status" value="1"/>
</dbReference>
<dbReference type="InterPro" id="IPR001647">
    <property type="entry name" value="HTH_TetR"/>
</dbReference>
<keyword evidence="3" id="KW-0804">Transcription</keyword>
<proteinExistence type="predicted"/>
<dbReference type="InterPro" id="IPR050109">
    <property type="entry name" value="HTH-type_TetR-like_transc_reg"/>
</dbReference>
<evidence type="ECO:0000256" key="2">
    <source>
        <dbReference type="ARBA" id="ARBA00023125"/>
    </source>
</evidence>
<keyword evidence="1" id="KW-0805">Transcription regulation</keyword>
<protein>
    <submittedName>
        <fullName evidence="6">TetR/AcrR family transcriptional regulator</fullName>
    </submittedName>
</protein>
<evidence type="ECO:0000256" key="3">
    <source>
        <dbReference type="ARBA" id="ARBA00023163"/>
    </source>
</evidence>
<accession>A0ABW0VW31</accession>
<dbReference type="InterPro" id="IPR036271">
    <property type="entry name" value="Tet_transcr_reg_TetR-rel_C_sf"/>
</dbReference>